<comment type="similarity">
    <text evidence="7">Belongs to the binding-protein-dependent transport system permease family.</text>
</comment>
<evidence type="ECO:0000256" key="4">
    <source>
        <dbReference type="ARBA" id="ARBA00022692"/>
    </source>
</evidence>
<dbReference type="InterPro" id="IPR025966">
    <property type="entry name" value="OppC_N"/>
</dbReference>
<gene>
    <name evidence="10" type="ORF">CLV47_10847</name>
</gene>
<dbReference type="GO" id="GO:0005886">
    <property type="term" value="C:plasma membrane"/>
    <property type="evidence" value="ECO:0007669"/>
    <property type="project" value="UniProtKB-SubCell"/>
</dbReference>
<dbReference type="PANTHER" id="PTHR43386:SF25">
    <property type="entry name" value="PEPTIDE ABC TRANSPORTER PERMEASE PROTEIN"/>
    <property type="match status" value="1"/>
</dbReference>
<dbReference type="SUPFAM" id="SSF161098">
    <property type="entry name" value="MetI-like"/>
    <property type="match status" value="1"/>
</dbReference>
<dbReference type="RefSeq" id="WP_106349085.1">
    <property type="nucleotide sequence ID" value="NZ_PVUE01000008.1"/>
</dbReference>
<feature type="transmembrane region" description="Helical" evidence="7">
    <location>
        <begin position="267"/>
        <end position="289"/>
    </location>
</feature>
<evidence type="ECO:0000259" key="9">
    <source>
        <dbReference type="PROSITE" id="PS50928"/>
    </source>
</evidence>
<comment type="subcellular location">
    <subcellularLocation>
        <location evidence="1 7">Cell membrane</location>
        <topology evidence="1 7">Multi-pass membrane protein</topology>
    </subcellularLocation>
</comment>
<protein>
    <submittedName>
        <fullName evidence="10">Peptide/nickel transport system permease protein</fullName>
    </submittedName>
</protein>
<keyword evidence="3" id="KW-1003">Cell membrane</keyword>
<feature type="transmembrane region" description="Helical" evidence="7">
    <location>
        <begin position="104"/>
        <end position="128"/>
    </location>
</feature>
<keyword evidence="5 7" id="KW-1133">Transmembrane helix</keyword>
<evidence type="ECO:0000256" key="2">
    <source>
        <dbReference type="ARBA" id="ARBA00022448"/>
    </source>
</evidence>
<keyword evidence="11" id="KW-1185">Reference proteome</keyword>
<dbReference type="Pfam" id="PF12911">
    <property type="entry name" value="OppC_N"/>
    <property type="match status" value="1"/>
</dbReference>
<dbReference type="AlphaFoldDB" id="A0A2T1A021"/>
<evidence type="ECO:0000313" key="10">
    <source>
        <dbReference type="EMBL" id="PRZ41688.1"/>
    </source>
</evidence>
<sequence>MTALPAQDKPDSSSSPPAQIGGSGSGGTRRGLIARSLRQRRAQIGLVLVSIVILVVVLGPLIAPYTTTEFVGKPFEQSSSGTVFGTDSLGRDVWSRFLGGGHTLLILAVLATILGVGGGALVGILAAYRRGWIDETIMRLGDIALAFPEIVLALLFLSIIGPEMWLMVLLVGLAHLPRVARVMRGAALSVVERDFVKSAEAVGIPRWKIMLTEILPNTTGTLAVEFGLRLTYSIGIVAGLNFLGLGLQPPAADWGLMINENRVGITVQMWPVLLPVVAIAILTVGTNLITDGIARASAGIGRGVEK</sequence>
<dbReference type="InterPro" id="IPR035906">
    <property type="entry name" value="MetI-like_sf"/>
</dbReference>
<dbReference type="EMBL" id="PVUE01000008">
    <property type="protein sequence ID" value="PRZ41688.1"/>
    <property type="molecule type" value="Genomic_DNA"/>
</dbReference>
<evidence type="ECO:0000256" key="6">
    <source>
        <dbReference type="ARBA" id="ARBA00023136"/>
    </source>
</evidence>
<feature type="region of interest" description="Disordered" evidence="8">
    <location>
        <begin position="1"/>
        <end position="28"/>
    </location>
</feature>
<feature type="transmembrane region" description="Helical" evidence="7">
    <location>
        <begin position="230"/>
        <end position="247"/>
    </location>
</feature>
<dbReference type="InterPro" id="IPR050366">
    <property type="entry name" value="BP-dependent_transpt_permease"/>
</dbReference>
<name>A0A2T1A021_9ACTN</name>
<proteinExistence type="inferred from homology"/>
<feature type="domain" description="ABC transmembrane type-1" evidence="9">
    <location>
        <begin position="101"/>
        <end position="290"/>
    </location>
</feature>
<keyword evidence="6 7" id="KW-0472">Membrane</keyword>
<dbReference type="GO" id="GO:0055085">
    <property type="term" value="P:transmembrane transport"/>
    <property type="evidence" value="ECO:0007669"/>
    <property type="project" value="InterPro"/>
</dbReference>
<feature type="transmembrane region" description="Helical" evidence="7">
    <location>
        <begin position="165"/>
        <end position="183"/>
    </location>
</feature>
<dbReference type="InterPro" id="IPR000515">
    <property type="entry name" value="MetI-like"/>
</dbReference>
<dbReference type="PROSITE" id="PS50928">
    <property type="entry name" value="ABC_TM1"/>
    <property type="match status" value="1"/>
</dbReference>
<dbReference type="Proteomes" id="UP000237752">
    <property type="component" value="Unassembled WGS sequence"/>
</dbReference>
<evidence type="ECO:0000313" key="11">
    <source>
        <dbReference type="Proteomes" id="UP000237752"/>
    </source>
</evidence>
<keyword evidence="2 7" id="KW-0813">Transport</keyword>
<dbReference type="CDD" id="cd06261">
    <property type="entry name" value="TM_PBP2"/>
    <property type="match status" value="1"/>
</dbReference>
<dbReference type="OrthoDB" id="9812701at2"/>
<evidence type="ECO:0000256" key="3">
    <source>
        <dbReference type="ARBA" id="ARBA00022475"/>
    </source>
</evidence>
<feature type="transmembrane region" description="Helical" evidence="7">
    <location>
        <begin position="44"/>
        <end position="63"/>
    </location>
</feature>
<organism evidence="10 11">
    <name type="scientific">Antricoccus suffuscus</name>
    <dbReference type="NCBI Taxonomy" id="1629062"/>
    <lineage>
        <taxon>Bacteria</taxon>
        <taxon>Bacillati</taxon>
        <taxon>Actinomycetota</taxon>
        <taxon>Actinomycetes</taxon>
        <taxon>Geodermatophilales</taxon>
        <taxon>Antricoccaceae</taxon>
        <taxon>Antricoccus</taxon>
    </lineage>
</organism>
<keyword evidence="4 7" id="KW-0812">Transmembrane</keyword>
<evidence type="ECO:0000256" key="7">
    <source>
        <dbReference type="RuleBase" id="RU363032"/>
    </source>
</evidence>
<dbReference type="Gene3D" id="1.10.3720.10">
    <property type="entry name" value="MetI-like"/>
    <property type="match status" value="1"/>
</dbReference>
<dbReference type="PANTHER" id="PTHR43386">
    <property type="entry name" value="OLIGOPEPTIDE TRANSPORT SYSTEM PERMEASE PROTEIN APPC"/>
    <property type="match status" value="1"/>
</dbReference>
<accession>A0A2T1A021</accession>
<comment type="caution">
    <text evidence="10">The sequence shown here is derived from an EMBL/GenBank/DDBJ whole genome shotgun (WGS) entry which is preliminary data.</text>
</comment>
<evidence type="ECO:0000256" key="1">
    <source>
        <dbReference type="ARBA" id="ARBA00004651"/>
    </source>
</evidence>
<evidence type="ECO:0000256" key="5">
    <source>
        <dbReference type="ARBA" id="ARBA00022989"/>
    </source>
</evidence>
<feature type="transmembrane region" description="Helical" evidence="7">
    <location>
        <begin position="140"/>
        <end position="159"/>
    </location>
</feature>
<reference evidence="10 11" key="1">
    <citation type="submission" date="2018-03" db="EMBL/GenBank/DDBJ databases">
        <title>Genomic Encyclopedia of Archaeal and Bacterial Type Strains, Phase II (KMG-II): from individual species to whole genera.</title>
        <authorList>
            <person name="Goeker M."/>
        </authorList>
    </citation>
    <scope>NUCLEOTIDE SEQUENCE [LARGE SCALE GENOMIC DNA]</scope>
    <source>
        <strain evidence="10 11">DSM 100065</strain>
    </source>
</reference>
<dbReference type="Pfam" id="PF00528">
    <property type="entry name" value="BPD_transp_1"/>
    <property type="match status" value="1"/>
</dbReference>
<evidence type="ECO:0000256" key="8">
    <source>
        <dbReference type="SAM" id="MobiDB-lite"/>
    </source>
</evidence>